<keyword evidence="4" id="KW-1185">Reference proteome</keyword>
<dbReference type="Gene3D" id="3.90.550.10">
    <property type="entry name" value="Spore Coat Polysaccharide Biosynthesis Protein SpsA, Chain A"/>
    <property type="match status" value="1"/>
</dbReference>
<dbReference type="Proteomes" id="UP000317365">
    <property type="component" value="Chromosome"/>
</dbReference>
<reference evidence="4" key="2">
    <citation type="journal article" date="2020" name="Int. J. Syst. Evol. Microbiol.">
        <title>Genomic insights into a novel species Rhodoferax aquaticus sp. nov., isolated from freshwater.</title>
        <authorList>
            <person name="Li T."/>
            <person name="Zhuo Y."/>
            <person name="Jin C.Z."/>
            <person name="Wu X."/>
            <person name="Ko S.R."/>
            <person name="Jin F.J."/>
            <person name="Ahn C.Y."/>
            <person name="Oh H.M."/>
            <person name="Lee H.G."/>
            <person name="Jin L."/>
        </authorList>
    </citation>
    <scope>NUCLEOTIDE SEQUENCE [LARGE SCALE GENOMIC DNA]</scope>
    <source>
        <strain evidence="4">Gr-4</strain>
    </source>
</reference>
<evidence type="ECO:0000313" key="3">
    <source>
        <dbReference type="EMBL" id="QDL53401.1"/>
    </source>
</evidence>
<feature type="chain" id="PRO_5021990359" evidence="1">
    <location>
        <begin position="19"/>
        <end position="306"/>
    </location>
</feature>
<dbReference type="PANTHER" id="PTHR43685:SF3">
    <property type="entry name" value="SLR2126 PROTEIN"/>
    <property type="match status" value="1"/>
</dbReference>
<dbReference type="SUPFAM" id="SSF53448">
    <property type="entry name" value="Nucleotide-diphospho-sugar transferases"/>
    <property type="match status" value="1"/>
</dbReference>
<dbReference type="AlphaFoldDB" id="A0A515EL64"/>
<dbReference type="InterPro" id="IPR029044">
    <property type="entry name" value="Nucleotide-diphossugar_trans"/>
</dbReference>
<dbReference type="RefSeq" id="WP_142809246.1">
    <property type="nucleotide sequence ID" value="NZ_CP036282.1"/>
</dbReference>
<feature type="domain" description="Glycosyltransferase 2-like" evidence="2">
    <location>
        <begin position="4"/>
        <end position="167"/>
    </location>
</feature>
<gene>
    <name evidence="3" type="ORF">EXZ61_03975</name>
</gene>
<dbReference type="Pfam" id="PF00535">
    <property type="entry name" value="Glycos_transf_2"/>
    <property type="match status" value="1"/>
</dbReference>
<feature type="signal peptide" evidence="1">
    <location>
        <begin position="1"/>
        <end position="18"/>
    </location>
</feature>
<dbReference type="KEGG" id="rhg:EXZ61_03975"/>
<protein>
    <submittedName>
        <fullName evidence="3">Glycosyltransferase</fullName>
    </submittedName>
</protein>
<dbReference type="EMBL" id="CP036282">
    <property type="protein sequence ID" value="QDL53401.1"/>
    <property type="molecule type" value="Genomic_DNA"/>
</dbReference>
<reference evidence="4" key="1">
    <citation type="submission" date="2019-02" db="EMBL/GenBank/DDBJ databases">
        <title>Complete genome sequence of Rhodoferax sp. Gr-4.</title>
        <authorList>
            <person name="Jin L."/>
        </authorList>
    </citation>
    <scope>NUCLEOTIDE SEQUENCE [LARGE SCALE GENOMIC DNA]</scope>
    <source>
        <strain evidence="4">Gr-4</strain>
    </source>
</reference>
<name>A0A515EL64_9BURK</name>
<organism evidence="3 4">
    <name type="scientific">Rhodoferax aquaticus</name>
    <dbReference type="NCBI Taxonomy" id="2527691"/>
    <lineage>
        <taxon>Bacteria</taxon>
        <taxon>Pseudomonadati</taxon>
        <taxon>Pseudomonadota</taxon>
        <taxon>Betaproteobacteria</taxon>
        <taxon>Burkholderiales</taxon>
        <taxon>Comamonadaceae</taxon>
        <taxon>Rhodoferax</taxon>
    </lineage>
</organism>
<dbReference type="InterPro" id="IPR001173">
    <property type="entry name" value="Glyco_trans_2-like"/>
</dbReference>
<evidence type="ECO:0000259" key="2">
    <source>
        <dbReference type="Pfam" id="PF00535"/>
    </source>
</evidence>
<dbReference type="InterPro" id="IPR050834">
    <property type="entry name" value="Glycosyltransf_2"/>
</dbReference>
<evidence type="ECO:0000256" key="1">
    <source>
        <dbReference type="SAM" id="SignalP"/>
    </source>
</evidence>
<accession>A0A515EL64</accession>
<keyword evidence="1" id="KW-0732">Signal</keyword>
<dbReference type="CDD" id="cd00761">
    <property type="entry name" value="Glyco_tranf_GTA_type"/>
    <property type="match status" value="1"/>
</dbReference>
<sequence length="306" mass="33524">MKISVCICSFRRPLLLSALLTQLGQQGLGQGIAAIEVVVVDNDPHNTAAQVVAAWTVPQGFSLLARHVPVPNIALARNAAVAAATGEWIAFVDDDEVPVQHWLRLLLACAQAHQADAVFGPVLPVYPPEVAPWIVQGRYFERRRLPTGTRITEQDARTGNALVRASSLSQVHGPFDAAFGRTGGEDSMLFRDLLARGAKFVWCDEAPVHEVVPVERANAQWLLRRSFRIGQTWIRAELYRLPRGQAWMHGAKLGGRALAQLVLSAGLALVFVPVSRTRSFAWLRIAAAQLGKLTGMSRLQFQEYAS</sequence>
<proteinExistence type="predicted"/>
<evidence type="ECO:0000313" key="4">
    <source>
        <dbReference type="Proteomes" id="UP000317365"/>
    </source>
</evidence>
<dbReference type="PANTHER" id="PTHR43685">
    <property type="entry name" value="GLYCOSYLTRANSFERASE"/>
    <property type="match status" value="1"/>
</dbReference>